<keyword evidence="2" id="KW-1185">Reference proteome</keyword>
<evidence type="ECO:0000313" key="1">
    <source>
        <dbReference type="EMBL" id="BAP57380.1"/>
    </source>
</evidence>
<sequence>MINIKYITMVILNTVMVMAPLAYAGDITLEQAQTAIQAALSKAQELNTKMNIGVVDTRYL</sequence>
<dbReference type="AlphaFoldDB" id="A0A090APG1"/>
<gene>
    <name evidence="1" type="ORF">THII_3083</name>
</gene>
<dbReference type="STRING" id="40754.THII_3083"/>
<name>A0A090APG1_9GAMM</name>
<evidence type="ECO:0000313" key="2">
    <source>
        <dbReference type="Proteomes" id="UP000031623"/>
    </source>
</evidence>
<accession>A0A090APG1</accession>
<proteinExistence type="predicted"/>
<dbReference type="Proteomes" id="UP000031623">
    <property type="component" value="Chromosome"/>
</dbReference>
<dbReference type="InterPro" id="IPR038084">
    <property type="entry name" value="PduO/GlcC-like_sf"/>
</dbReference>
<reference evidence="1" key="1">
    <citation type="journal article" date="2014" name="ISME J.">
        <title>Ecophysiology of Thioploca ingrica as revealed by the complete genome sequence supplemented with proteomic evidence.</title>
        <authorList>
            <person name="Kojima H."/>
            <person name="Ogura Y."/>
            <person name="Yamamoto N."/>
            <person name="Togashi T."/>
            <person name="Mori H."/>
            <person name="Watanabe T."/>
            <person name="Nemoto F."/>
            <person name="Kurokawa K."/>
            <person name="Hayashi T."/>
            <person name="Fukui M."/>
        </authorList>
    </citation>
    <scope>NUCLEOTIDE SEQUENCE [LARGE SCALE GENOMIC DNA]</scope>
</reference>
<dbReference type="EMBL" id="AP014633">
    <property type="protein sequence ID" value="BAP57380.1"/>
    <property type="molecule type" value="Genomic_DNA"/>
</dbReference>
<dbReference type="OrthoDB" id="9778896at2"/>
<protein>
    <submittedName>
        <fullName evidence="1">Uncharacterized protein</fullName>
    </submittedName>
</protein>
<organism evidence="1 2">
    <name type="scientific">Thioploca ingrica</name>
    <dbReference type="NCBI Taxonomy" id="40754"/>
    <lineage>
        <taxon>Bacteria</taxon>
        <taxon>Pseudomonadati</taxon>
        <taxon>Pseudomonadota</taxon>
        <taxon>Gammaproteobacteria</taxon>
        <taxon>Thiotrichales</taxon>
        <taxon>Thiotrichaceae</taxon>
        <taxon>Thioploca</taxon>
    </lineage>
</organism>
<dbReference type="Gene3D" id="3.30.450.150">
    <property type="entry name" value="Haem-degrading domain"/>
    <property type="match status" value="1"/>
</dbReference>
<dbReference type="HOGENOM" id="CLU_2940375_0_0_6"/>
<dbReference type="KEGG" id="tig:THII_3083"/>